<reference evidence="3" key="1">
    <citation type="journal article" date="2017" name="Nat. Commun.">
        <title>The asparagus genome sheds light on the origin and evolution of a young Y chromosome.</title>
        <authorList>
            <person name="Harkess A."/>
            <person name="Zhou J."/>
            <person name="Xu C."/>
            <person name="Bowers J.E."/>
            <person name="Van der Hulst R."/>
            <person name="Ayyampalayam S."/>
            <person name="Mercati F."/>
            <person name="Riccardi P."/>
            <person name="McKain M.R."/>
            <person name="Kakrana A."/>
            <person name="Tang H."/>
            <person name="Ray J."/>
            <person name="Groenendijk J."/>
            <person name="Arikit S."/>
            <person name="Mathioni S.M."/>
            <person name="Nakano M."/>
            <person name="Shan H."/>
            <person name="Telgmann-Rauber A."/>
            <person name="Kanno A."/>
            <person name="Yue Z."/>
            <person name="Chen H."/>
            <person name="Li W."/>
            <person name="Chen Y."/>
            <person name="Xu X."/>
            <person name="Zhang Y."/>
            <person name="Luo S."/>
            <person name="Chen H."/>
            <person name="Gao J."/>
            <person name="Mao Z."/>
            <person name="Pires J.C."/>
            <person name="Luo M."/>
            <person name="Kudrna D."/>
            <person name="Wing R.A."/>
            <person name="Meyers B.C."/>
            <person name="Yi K."/>
            <person name="Kong H."/>
            <person name="Lavrijsen P."/>
            <person name="Sunseri F."/>
            <person name="Falavigna A."/>
            <person name="Ye Y."/>
            <person name="Leebens-Mack J.H."/>
            <person name="Chen G."/>
        </authorList>
    </citation>
    <scope>NUCLEOTIDE SEQUENCE [LARGE SCALE GENOMIC DNA]</scope>
    <source>
        <strain evidence="3">cv. DH0086</strain>
    </source>
</reference>
<proteinExistence type="inferred from homology"/>
<dbReference type="EMBL" id="CM007390">
    <property type="protein sequence ID" value="ONK56751.1"/>
    <property type="molecule type" value="Genomic_DNA"/>
</dbReference>
<evidence type="ECO:0000313" key="3">
    <source>
        <dbReference type="Proteomes" id="UP000243459"/>
    </source>
</evidence>
<dbReference type="PROSITE" id="PS51421">
    <property type="entry name" value="RAS"/>
    <property type="match status" value="1"/>
</dbReference>
<dbReference type="SUPFAM" id="SSF52540">
    <property type="entry name" value="P-loop containing nucleoside triphosphate hydrolases"/>
    <property type="match status" value="1"/>
</dbReference>
<dbReference type="InterPro" id="IPR001806">
    <property type="entry name" value="Small_GTPase"/>
</dbReference>
<evidence type="ECO:0000256" key="1">
    <source>
        <dbReference type="ARBA" id="ARBA00006270"/>
    </source>
</evidence>
<dbReference type="Pfam" id="PF00071">
    <property type="entry name" value="Ras"/>
    <property type="match status" value="1"/>
</dbReference>
<dbReference type="PRINTS" id="PR00449">
    <property type="entry name" value="RASTRNSFRMNG"/>
</dbReference>
<dbReference type="Gene3D" id="3.40.50.300">
    <property type="entry name" value="P-loop containing nucleotide triphosphate hydrolases"/>
    <property type="match status" value="1"/>
</dbReference>
<dbReference type="GO" id="GO:0003924">
    <property type="term" value="F:GTPase activity"/>
    <property type="evidence" value="ECO:0007669"/>
    <property type="project" value="InterPro"/>
</dbReference>
<keyword evidence="3" id="KW-1185">Reference proteome</keyword>
<dbReference type="InterPro" id="IPR050209">
    <property type="entry name" value="Rab_GTPases_membrane_traffic"/>
</dbReference>
<dbReference type="GO" id="GO:0005525">
    <property type="term" value="F:GTP binding"/>
    <property type="evidence" value="ECO:0007669"/>
    <property type="project" value="InterPro"/>
</dbReference>
<organism evidence="2 3">
    <name type="scientific">Asparagus officinalis</name>
    <name type="common">Garden asparagus</name>
    <dbReference type="NCBI Taxonomy" id="4686"/>
    <lineage>
        <taxon>Eukaryota</taxon>
        <taxon>Viridiplantae</taxon>
        <taxon>Streptophyta</taxon>
        <taxon>Embryophyta</taxon>
        <taxon>Tracheophyta</taxon>
        <taxon>Spermatophyta</taxon>
        <taxon>Magnoliopsida</taxon>
        <taxon>Liliopsida</taxon>
        <taxon>Asparagales</taxon>
        <taxon>Asparagaceae</taxon>
        <taxon>Asparagoideae</taxon>
        <taxon>Asparagus</taxon>
    </lineage>
</organism>
<dbReference type="FunFam" id="3.40.50.300:FF:001447">
    <property type="entry name" value="Ras-related protein Rab-1B"/>
    <property type="match status" value="1"/>
</dbReference>
<dbReference type="SMART" id="SM00174">
    <property type="entry name" value="RHO"/>
    <property type="match status" value="1"/>
</dbReference>
<name>A0A5P1E2A2_ASPOF</name>
<dbReference type="AlphaFoldDB" id="A0A5P1E2A2"/>
<dbReference type="PANTHER" id="PTHR47979">
    <property type="entry name" value="DRAB11-RELATED"/>
    <property type="match status" value="1"/>
</dbReference>
<dbReference type="NCBIfam" id="TIGR00231">
    <property type="entry name" value="small_GTP"/>
    <property type="match status" value="1"/>
</dbReference>
<evidence type="ECO:0000313" key="2">
    <source>
        <dbReference type="EMBL" id="ONK56751.1"/>
    </source>
</evidence>
<comment type="similarity">
    <text evidence="1">Belongs to the small GTPase superfamily. Rab family.</text>
</comment>
<gene>
    <name evidence="2" type="ORF">A4U43_C10F12370</name>
</gene>
<protein>
    <submittedName>
        <fullName evidence="2">Uncharacterized protein</fullName>
    </submittedName>
</protein>
<sequence>MYCPWDYPLVTFGYPMQTSSAKSLSNFASQNVEIEEEVFERQMENKTILIDDKLVKAQIWDTAAQERYRSITTAYYRGALGALIIYNITNPDTFECVPRWLDQLRAYADPSTVIMLVGNKYNLELHCAVSVKSGKDIAEKERLLFLETSASDATNVEKAFLIVLERIYQTVSRKTLQGSEEPPPLVIKSSLQGMKLDVKENQQRYGCCTQ</sequence>
<accession>A0A5P1E2A2</accession>
<dbReference type="Gramene" id="ONK56751">
    <property type="protein sequence ID" value="ONK56751"/>
    <property type="gene ID" value="A4U43_C10F12370"/>
</dbReference>
<dbReference type="SMART" id="SM00173">
    <property type="entry name" value="RAS"/>
    <property type="match status" value="1"/>
</dbReference>
<dbReference type="Proteomes" id="UP000243459">
    <property type="component" value="Chromosome 10"/>
</dbReference>
<dbReference type="PROSITE" id="PS51419">
    <property type="entry name" value="RAB"/>
    <property type="match status" value="1"/>
</dbReference>
<dbReference type="InterPro" id="IPR005225">
    <property type="entry name" value="Small_GTP-bd"/>
</dbReference>
<dbReference type="SMART" id="SM00175">
    <property type="entry name" value="RAB"/>
    <property type="match status" value="1"/>
</dbReference>
<dbReference type="InterPro" id="IPR027417">
    <property type="entry name" value="P-loop_NTPase"/>
</dbReference>